<keyword evidence="7" id="KW-0653">Protein transport</keyword>
<evidence type="ECO:0000256" key="1">
    <source>
        <dbReference type="ARBA" id="ARBA00004481"/>
    </source>
</evidence>
<evidence type="ECO:0008006" key="15">
    <source>
        <dbReference type="Google" id="ProtNLM"/>
    </source>
</evidence>
<dbReference type="InterPro" id="IPR041212">
    <property type="entry name" value="Vta1_C"/>
</dbReference>
<dbReference type="InterPro" id="IPR023175">
    <property type="entry name" value="Vta1/CALS_N_sf"/>
</dbReference>
<dbReference type="RefSeq" id="XP_028879127.1">
    <property type="nucleotide sequence ID" value="XM_029029550.1"/>
</dbReference>
<comment type="subcellular location">
    <subcellularLocation>
        <location evidence="2">Cytoplasm</location>
    </subcellularLocation>
    <subcellularLocation>
        <location evidence="1">Endosome membrane</location>
        <topology evidence="1">Peripheral membrane protein</topology>
    </subcellularLocation>
</comment>
<dbReference type="PANTHER" id="PTHR46009">
    <property type="entry name" value="VACUOLAR PROTEIN SORTING-ASSOCIATED PROTEIN VTA1 HOMOLOG"/>
    <property type="match status" value="1"/>
</dbReference>
<comment type="caution">
    <text evidence="13">The sequence shown here is derived from an EMBL/GenBank/DDBJ whole genome shotgun (WGS) entry which is preliminary data.</text>
</comment>
<dbReference type="Gene3D" id="1.25.40.270">
    <property type="entry name" value="Vacuolar protein sorting-associated protein vta1"/>
    <property type="match status" value="2"/>
</dbReference>
<protein>
    <recommendedName>
        <fullName evidence="15">Vacuolar protein sorting-associated protein VTA1</fullName>
    </recommendedName>
</protein>
<dbReference type="OrthoDB" id="391137at2759"/>
<dbReference type="InterPro" id="IPR039431">
    <property type="entry name" value="Vta1/CALS_N"/>
</dbReference>
<dbReference type="VEuPathDB" id="TriTrypDB:TM35_000381360"/>
<feature type="domain" description="Vta1/callose synthase N-terminal" evidence="11">
    <location>
        <begin position="32"/>
        <end position="71"/>
    </location>
</feature>
<dbReference type="GO" id="GO:0015031">
    <property type="term" value="P:protein transport"/>
    <property type="evidence" value="ECO:0007669"/>
    <property type="project" value="UniProtKB-KW"/>
</dbReference>
<evidence type="ECO:0000256" key="8">
    <source>
        <dbReference type="ARBA" id="ARBA00023136"/>
    </source>
</evidence>
<dbReference type="STRING" id="67003.A0A1X0NKE3"/>
<keyword evidence="14" id="KW-1185">Reference proteome</keyword>
<feature type="coiled-coil region" evidence="9">
    <location>
        <begin position="99"/>
        <end position="126"/>
    </location>
</feature>
<organism evidence="13 14">
    <name type="scientific">Trypanosoma theileri</name>
    <dbReference type="NCBI Taxonomy" id="67003"/>
    <lineage>
        <taxon>Eukaryota</taxon>
        <taxon>Discoba</taxon>
        <taxon>Euglenozoa</taxon>
        <taxon>Kinetoplastea</taxon>
        <taxon>Metakinetoplastina</taxon>
        <taxon>Trypanosomatida</taxon>
        <taxon>Trypanosomatidae</taxon>
        <taxon>Trypanosoma</taxon>
    </lineage>
</organism>
<feature type="compositionally biased region" description="Pro residues" evidence="10">
    <location>
        <begin position="275"/>
        <end position="292"/>
    </location>
</feature>
<evidence type="ECO:0000259" key="12">
    <source>
        <dbReference type="Pfam" id="PF18097"/>
    </source>
</evidence>
<evidence type="ECO:0000256" key="6">
    <source>
        <dbReference type="ARBA" id="ARBA00022753"/>
    </source>
</evidence>
<accession>A0A1X0NKE3</accession>
<evidence type="ECO:0000313" key="14">
    <source>
        <dbReference type="Proteomes" id="UP000192257"/>
    </source>
</evidence>
<evidence type="ECO:0000256" key="4">
    <source>
        <dbReference type="ARBA" id="ARBA00022448"/>
    </source>
</evidence>
<evidence type="ECO:0000256" key="9">
    <source>
        <dbReference type="SAM" id="Coils"/>
    </source>
</evidence>
<dbReference type="GeneID" id="39989330"/>
<evidence type="ECO:0000256" key="5">
    <source>
        <dbReference type="ARBA" id="ARBA00022490"/>
    </source>
</evidence>
<proteinExistence type="inferred from homology"/>
<dbReference type="GO" id="GO:0005771">
    <property type="term" value="C:multivesicular body"/>
    <property type="evidence" value="ECO:0007669"/>
    <property type="project" value="TreeGrafter"/>
</dbReference>
<keyword evidence="6" id="KW-0967">Endosome</keyword>
<dbReference type="Pfam" id="PF18097">
    <property type="entry name" value="Vta1_C"/>
    <property type="match status" value="1"/>
</dbReference>
<evidence type="ECO:0000256" key="10">
    <source>
        <dbReference type="SAM" id="MobiDB-lite"/>
    </source>
</evidence>
<reference evidence="13 14" key="1">
    <citation type="submission" date="2017-03" db="EMBL/GenBank/DDBJ databases">
        <title>An alternative strategy for trypanosome survival in the mammalian bloodstream revealed through genome and transcriptome analysis of the ubiquitous bovine parasite Trypanosoma (Megatrypanum) theileri.</title>
        <authorList>
            <person name="Kelly S."/>
            <person name="Ivens A."/>
            <person name="Mott A."/>
            <person name="O'Neill E."/>
            <person name="Emms D."/>
            <person name="Macleod O."/>
            <person name="Voorheis P."/>
            <person name="Matthews J."/>
            <person name="Matthews K."/>
            <person name="Carrington M."/>
        </authorList>
    </citation>
    <scope>NUCLEOTIDE SEQUENCE [LARGE SCALE GENOMIC DNA]</scope>
    <source>
        <strain evidence="13">Edinburgh</strain>
    </source>
</reference>
<feature type="compositionally biased region" description="Low complexity" evidence="10">
    <location>
        <begin position="76"/>
        <end position="90"/>
    </location>
</feature>
<dbReference type="Proteomes" id="UP000192257">
    <property type="component" value="Unassembled WGS sequence"/>
</dbReference>
<feature type="domain" description="Vta1/callose synthase N-terminal" evidence="11">
    <location>
        <begin position="91"/>
        <end position="200"/>
    </location>
</feature>
<evidence type="ECO:0000256" key="7">
    <source>
        <dbReference type="ARBA" id="ARBA00022927"/>
    </source>
</evidence>
<feature type="domain" description="Vta1 C-terminal" evidence="12">
    <location>
        <begin position="338"/>
        <end position="372"/>
    </location>
</feature>
<feature type="region of interest" description="Disordered" evidence="10">
    <location>
        <begin position="70"/>
        <end position="90"/>
    </location>
</feature>
<dbReference type="GO" id="GO:0032511">
    <property type="term" value="P:late endosome to vacuole transport via multivesicular body sorting pathway"/>
    <property type="evidence" value="ECO:0007669"/>
    <property type="project" value="InterPro"/>
</dbReference>
<dbReference type="InterPro" id="IPR044538">
    <property type="entry name" value="Vta1-like"/>
</dbReference>
<feature type="compositionally biased region" description="Low complexity" evidence="10">
    <location>
        <begin position="293"/>
        <end position="305"/>
    </location>
</feature>
<keyword evidence="9" id="KW-0175">Coiled coil</keyword>
<name>A0A1X0NKE3_9TRYP</name>
<dbReference type="Pfam" id="PF04652">
    <property type="entry name" value="Vta1"/>
    <property type="match status" value="2"/>
</dbReference>
<feature type="region of interest" description="Disordered" evidence="10">
    <location>
        <begin position="201"/>
        <end position="333"/>
    </location>
</feature>
<evidence type="ECO:0000256" key="3">
    <source>
        <dbReference type="ARBA" id="ARBA00007895"/>
    </source>
</evidence>
<gene>
    <name evidence="13" type="ORF">TM35_000381360</name>
</gene>
<dbReference type="GO" id="GO:0010008">
    <property type="term" value="C:endosome membrane"/>
    <property type="evidence" value="ECO:0007669"/>
    <property type="project" value="UniProtKB-SubCell"/>
</dbReference>
<keyword evidence="8" id="KW-0472">Membrane</keyword>
<feature type="compositionally biased region" description="Low complexity" evidence="10">
    <location>
        <begin position="242"/>
        <end position="253"/>
    </location>
</feature>
<keyword evidence="5" id="KW-0963">Cytoplasm</keyword>
<dbReference type="AlphaFoldDB" id="A0A1X0NKE3"/>
<dbReference type="EMBL" id="NBCO01000038">
    <property type="protein sequence ID" value="ORC85061.1"/>
    <property type="molecule type" value="Genomic_DNA"/>
</dbReference>
<evidence type="ECO:0000256" key="2">
    <source>
        <dbReference type="ARBA" id="ARBA00004496"/>
    </source>
</evidence>
<comment type="similarity">
    <text evidence="3">Belongs to the VTA1 family.</text>
</comment>
<keyword evidence="4" id="KW-0813">Transport</keyword>
<dbReference type="PANTHER" id="PTHR46009:SF1">
    <property type="entry name" value="VACUOLAR PROTEIN SORTING-ASSOCIATED PROTEIN VTA1 HOMOLOG"/>
    <property type="match status" value="1"/>
</dbReference>
<feature type="compositionally biased region" description="Low complexity" evidence="10">
    <location>
        <begin position="312"/>
        <end position="327"/>
    </location>
</feature>
<sequence length="378" mass="41092">MNNTNNNNNNNNNSSSSASLAEGIPAAWVSTLRPFLQRADEFDSRVPVVAYFLRTHAAFLAMQLHKQQKSTAAAGSNSNSNSNSDLHINNNNNNTAGCKQYLLRLLNALEQQKQQLAEALTGVDGRTILTRYALMLFAQADDAERSGAGASLRLIQLFFTASILFDATAQFTPDGCVDSVAAEKRNYARYIAIRMKKALDTGTPYVSPNKNEHTFEEEEGEEGGNLHNEEDPSPPPPPPPYHYNNNNNNNNNNKEAGGYKTQPFQHHQYQSSPVVSPPPPPVVTTTTPPPPSYSSLPPSSSTHTPQNNWKANTNTTVNSNSNSNKSGIGSGSAPSIEAMITAQKYCKQAVSALQFYDHASARQQLLSALDALDGKLKK</sequence>
<evidence type="ECO:0000313" key="13">
    <source>
        <dbReference type="EMBL" id="ORC85061.1"/>
    </source>
</evidence>
<evidence type="ECO:0000259" key="11">
    <source>
        <dbReference type="Pfam" id="PF04652"/>
    </source>
</evidence>
<dbReference type="Gene3D" id="1.20.5.420">
    <property type="entry name" value="Immunoglobulin FC, subunit C"/>
    <property type="match status" value="1"/>
</dbReference>